<gene>
    <name evidence="6" type="ORF">COU95_03405</name>
</gene>
<dbReference type="Gene3D" id="3.90.190.20">
    <property type="entry name" value="Mur ligase, C-terminal domain"/>
    <property type="match status" value="1"/>
</dbReference>
<keyword evidence="3" id="KW-0067">ATP-binding</keyword>
<dbReference type="PANTHER" id="PTHR43024:SF1">
    <property type="entry name" value="UDP-N-ACETYLMURAMOYL-TRIPEPTIDE--D-ALANYL-D-ALANINE LIGASE"/>
    <property type="match status" value="1"/>
</dbReference>
<dbReference type="EMBL" id="PFEK01000066">
    <property type="protein sequence ID" value="PJE67248.1"/>
    <property type="molecule type" value="Genomic_DNA"/>
</dbReference>
<evidence type="ECO:0000256" key="1">
    <source>
        <dbReference type="ARBA" id="ARBA00022598"/>
    </source>
</evidence>
<dbReference type="Proteomes" id="UP000231474">
    <property type="component" value="Unassembled WGS sequence"/>
</dbReference>
<evidence type="ECO:0000259" key="4">
    <source>
        <dbReference type="Pfam" id="PF02875"/>
    </source>
</evidence>
<dbReference type="InterPro" id="IPR036565">
    <property type="entry name" value="Mur-like_cat_sf"/>
</dbReference>
<dbReference type="GO" id="GO:0016881">
    <property type="term" value="F:acid-amino acid ligase activity"/>
    <property type="evidence" value="ECO:0007669"/>
    <property type="project" value="InterPro"/>
</dbReference>
<dbReference type="Gene3D" id="3.40.1190.10">
    <property type="entry name" value="Mur-like, catalytic domain"/>
    <property type="match status" value="1"/>
</dbReference>
<keyword evidence="1" id="KW-0436">Ligase</keyword>
<dbReference type="PANTHER" id="PTHR43024">
    <property type="entry name" value="UDP-N-ACETYLMURAMOYL-TRIPEPTIDE--D-ALANYL-D-ALANINE LIGASE"/>
    <property type="match status" value="1"/>
</dbReference>
<dbReference type="Pfam" id="PF02875">
    <property type="entry name" value="Mur_ligase_C"/>
    <property type="match status" value="1"/>
</dbReference>
<dbReference type="InterPro" id="IPR013221">
    <property type="entry name" value="Mur_ligase_cen"/>
</dbReference>
<name>A0A2M8L2X8_9BACT</name>
<dbReference type="InterPro" id="IPR051046">
    <property type="entry name" value="MurCDEF_CellWall_CoF430Synth"/>
</dbReference>
<evidence type="ECO:0000256" key="3">
    <source>
        <dbReference type="ARBA" id="ARBA00022840"/>
    </source>
</evidence>
<reference evidence="7" key="1">
    <citation type="submission" date="2017-09" db="EMBL/GenBank/DDBJ databases">
        <title>Depth-based differentiation of microbial function through sediment-hosted aquifers and enrichment of novel symbionts in the deep terrestrial subsurface.</title>
        <authorList>
            <person name="Probst A.J."/>
            <person name="Ladd B."/>
            <person name="Jarett J.K."/>
            <person name="Geller-Mcgrath D.E."/>
            <person name="Sieber C.M.K."/>
            <person name="Emerson J.B."/>
            <person name="Anantharaman K."/>
            <person name="Thomas B.C."/>
            <person name="Malmstrom R."/>
            <person name="Stieglmeier M."/>
            <person name="Klingl A."/>
            <person name="Woyke T."/>
            <person name="Ryan C.M."/>
            <person name="Banfield J.F."/>
        </authorList>
    </citation>
    <scope>NUCLEOTIDE SEQUENCE [LARGE SCALE GENOMIC DNA]</scope>
</reference>
<dbReference type="InterPro" id="IPR036615">
    <property type="entry name" value="Mur_ligase_C_dom_sf"/>
</dbReference>
<evidence type="ECO:0008006" key="8">
    <source>
        <dbReference type="Google" id="ProtNLM"/>
    </source>
</evidence>
<dbReference type="SUPFAM" id="SSF53244">
    <property type="entry name" value="MurD-like peptide ligases, peptide-binding domain"/>
    <property type="match status" value="1"/>
</dbReference>
<dbReference type="AlphaFoldDB" id="A0A2M8L2X8"/>
<organism evidence="6 7">
    <name type="scientific">Candidatus Shapirobacteria bacterium CG10_big_fil_rev_8_21_14_0_10_40_9</name>
    <dbReference type="NCBI Taxonomy" id="1974888"/>
    <lineage>
        <taxon>Bacteria</taxon>
        <taxon>Candidatus Shapironibacteriota</taxon>
    </lineage>
</organism>
<feature type="domain" description="Mur ligase central" evidence="5">
    <location>
        <begin position="38"/>
        <end position="225"/>
    </location>
</feature>
<protein>
    <recommendedName>
        <fullName evidence="8">Mur ligase central domain-containing protein</fullName>
    </recommendedName>
</protein>
<evidence type="ECO:0000313" key="6">
    <source>
        <dbReference type="EMBL" id="PJE67248.1"/>
    </source>
</evidence>
<keyword evidence="2" id="KW-0547">Nucleotide-binding</keyword>
<dbReference type="Pfam" id="PF08245">
    <property type="entry name" value="Mur_ligase_M"/>
    <property type="match status" value="1"/>
</dbReference>
<comment type="caution">
    <text evidence="6">The sequence shown here is derived from an EMBL/GenBank/DDBJ whole genome shotgun (WGS) entry which is preliminary data.</text>
</comment>
<dbReference type="InterPro" id="IPR004101">
    <property type="entry name" value="Mur_ligase_C"/>
</dbReference>
<dbReference type="GO" id="GO:0005524">
    <property type="term" value="F:ATP binding"/>
    <property type="evidence" value="ECO:0007669"/>
    <property type="project" value="UniProtKB-KW"/>
</dbReference>
<evidence type="ECO:0000256" key="2">
    <source>
        <dbReference type="ARBA" id="ARBA00022741"/>
    </source>
</evidence>
<accession>A0A2M8L2X8</accession>
<feature type="domain" description="Mur ligase C-terminal" evidence="4">
    <location>
        <begin position="264"/>
        <end position="381"/>
    </location>
</feature>
<dbReference type="SUPFAM" id="SSF53623">
    <property type="entry name" value="MurD-like peptide ligases, catalytic domain"/>
    <property type="match status" value="1"/>
</dbReference>
<evidence type="ECO:0000259" key="5">
    <source>
        <dbReference type="Pfam" id="PF08245"/>
    </source>
</evidence>
<proteinExistence type="predicted"/>
<evidence type="ECO:0000313" key="7">
    <source>
        <dbReference type="Proteomes" id="UP000231474"/>
    </source>
</evidence>
<sequence>MLESIFGPRWHRKILHKSRRQIAKAWLKLNPKVTLIGVTGSFGKTNTVRAISQVLSEKYKTLQTDLNLDTIYNLPITILKLRPWHQKLVLEYGIDKIGEMDFHLGLVKPKIGVLTGISPVHADKEHLGSLENILKEKIKLLVAIPKDGWAILNWDDENIRKAKIKTQAKILKYGISKEADFWAENIKVDLSGTSFVVHHDRKKIPLKIPLLGKHFVHSALVSFAVGKICGLSPKQIITGLKKLKPLEGRMSLEKGPLGAILLDDHLRANLASTIAGLETFSALPCRARLTARQGRKIAVLGEMGEMGRYDKEGHRQVGQEIAKLKIDFLVSVGPLQKETAREAIAGGMKKENVFWVKDVKEAAEVLRKIVKKGDFIYLKGSLLRHLERILLILEDKRVKCTLVSCHNYGQCQTCPNLM</sequence>